<evidence type="ECO:0000256" key="1">
    <source>
        <dbReference type="ARBA" id="ARBA00022786"/>
    </source>
</evidence>
<protein>
    <submittedName>
        <fullName evidence="3">WD40 repeat domain-containing protein</fullName>
    </submittedName>
</protein>
<sequence>MTATTSGQRQRTVGKIKVLAGMVEGSDKIVLWDWVTGTQLTTLPGRADRLSLNTKGDTLAACDRQKVTLWNIPQHAQITSFPCGPLGAAIAFSPDGTRLAVGGIDNTTIIVWNVARHTKVATLSMPPSPDAPSEGAGPSGDRLQP</sequence>
<reference evidence="4" key="1">
    <citation type="journal article" date="2019" name="Int. J. Syst. Evol. Microbiol.">
        <title>The Global Catalogue of Microorganisms (GCM) 10K type strain sequencing project: providing services to taxonomists for standard genome sequencing and annotation.</title>
        <authorList>
            <consortium name="The Broad Institute Genomics Platform"/>
            <consortium name="The Broad Institute Genome Sequencing Center for Infectious Disease"/>
            <person name="Wu L."/>
            <person name="Ma J."/>
        </authorList>
    </citation>
    <scope>NUCLEOTIDE SEQUENCE [LARGE SCALE GENOMIC DNA]</scope>
    <source>
        <strain evidence="4">CCUG 53903</strain>
    </source>
</reference>
<dbReference type="SMART" id="SM00320">
    <property type="entry name" value="WD40"/>
    <property type="match status" value="2"/>
</dbReference>
<dbReference type="InterPro" id="IPR051983">
    <property type="entry name" value="WSB_SOCS-box_domain"/>
</dbReference>
<name>A0ABW1CG69_9ACTN</name>
<proteinExistence type="predicted"/>
<evidence type="ECO:0000313" key="3">
    <source>
        <dbReference type="EMBL" id="MFC5824701.1"/>
    </source>
</evidence>
<gene>
    <name evidence="3" type="ORF">ACFPZ3_12655</name>
</gene>
<dbReference type="PANTHER" id="PTHR15622:SF2">
    <property type="entry name" value="U4_U6 SMALL NUCLEAR RIBONUCLEOPROTEIN PRP4"/>
    <property type="match status" value="1"/>
</dbReference>
<dbReference type="Gene3D" id="2.130.10.10">
    <property type="entry name" value="YVTN repeat-like/Quinoprotein amine dehydrogenase"/>
    <property type="match status" value="1"/>
</dbReference>
<evidence type="ECO:0000256" key="2">
    <source>
        <dbReference type="SAM" id="MobiDB-lite"/>
    </source>
</evidence>
<dbReference type="PANTHER" id="PTHR15622">
    <property type="entry name" value="WD40 REPEAT PROTEIN"/>
    <property type="match status" value="1"/>
</dbReference>
<organism evidence="3 4">
    <name type="scientific">Nonomuraea insulae</name>
    <dbReference type="NCBI Taxonomy" id="1616787"/>
    <lineage>
        <taxon>Bacteria</taxon>
        <taxon>Bacillati</taxon>
        <taxon>Actinomycetota</taxon>
        <taxon>Actinomycetes</taxon>
        <taxon>Streptosporangiales</taxon>
        <taxon>Streptosporangiaceae</taxon>
        <taxon>Nonomuraea</taxon>
    </lineage>
</organism>
<keyword evidence="4" id="KW-1185">Reference proteome</keyword>
<accession>A0ABW1CG69</accession>
<dbReference type="Proteomes" id="UP001596058">
    <property type="component" value="Unassembled WGS sequence"/>
</dbReference>
<dbReference type="RefSeq" id="WP_379514224.1">
    <property type="nucleotide sequence ID" value="NZ_JBHSPA010000016.1"/>
</dbReference>
<evidence type="ECO:0000313" key="4">
    <source>
        <dbReference type="Proteomes" id="UP001596058"/>
    </source>
</evidence>
<keyword evidence="1" id="KW-0833">Ubl conjugation pathway</keyword>
<dbReference type="InterPro" id="IPR015943">
    <property type="entry name" value="WD40/YVTN_repeat-like_dom_sf"/>
</dbReference>
<dbReference type="InterPro" id="IPR011044">
    <property type="entry name" value="Quino_amine_DH_bsu"/>
</dbReference>
<comment type="caution">
    <text evidence="3">The sequence shown here is derived from an EMBL/GenBank/DDBJ whole genome shotgun (WGS) entry which is preliminary data.</text>
</comment>
<dbReference type="SUPFAM" id="SSF50969">
    <property type="entry name" value="YVTN repeat-like/Quinoprotein amine dehydrogenase"/>
    <property type="match status" value="1"/>
</dbReference>
<feature type="region of interest" description="Disordered" evidence="2">
    <location>
        <begin position="123"/>
        <end position="145"/>
    </location>
</feature>
<dbReference type="EMBL" id="JBHSPA010000016">
    <property type="protein sequence ID" value="MFC5824701.1"/>
    <property type="molecule type" value="Genomic_DNA"/>
</dbReference>
<dbReference type="InterPro" id="IPR001680">
    <property type="entry name" value="WD40_rpt"/>
</dbReference>